<evidence type="ECO:0000313" key="3">
    <source>
        <dbReference type="Proteomes" id="UP000419138"/>
    </source>
</evidence>
<dbReference type="AlphaFoldDB" id="A0A646KKJ8"/>
<organism evidence="2 3">
    <name type="scientific">Streptomyces jumonjinensis</name>
    <dbReference type="NCBI Taxonomy" id="1945"/>
    <lineage>
        <taxon>Bacteria</taxon>
        <taxon>Bacillati</taxon>
        <taxon>Actinomycetota</taxon>
        <taxon>Actinomycetes</taxon>
        <taxon>Kitasatosporales</taxon>
        <taxon>Streptomycetaceae</taxon>
        <taxon>Streptomyces</taxon>
    </lineage>
</organism>
<dbReference type="GO" id="GO:0032259">
    <property type="term" value="P:methylation"/>
    <property type="evidence" value="ECO:0007669"/>
    <property type="project" value="UniProtKB-KW"/>
</dbReference>
<dbReference type="InterPro" id="IPR029063">
    <property type="entry name" value="SAM-dependent_MTases_sf"/>
</dbReference>
<sequence>MQQFQGIQKNPSEGSPHGSIRQWEENVSASQEDLKKFYSGREDNSPSIFDVWEQGAARGDSVTPSTYSHEYREMMLGTLVEALAKSDARRLLSLGCGNAVIEAELAAQGYDVLAVDAMPEAVRLARRKGLTSLLADVREWSPAPGEWPVVYADGLFGHLYDPDTRTLPILHRIRSWFTDGGTLIASNDSTRSGEPAEAAPGVNAFYWLSEDYLADQAYDAGFSFAECRTFTYSRPISGPRHRSVLIAQTAA</sequence>
<dbReference type="SUPFAM" id="SSF53335">
    <property type="entry name" value="S-adenosyl-L-methionine-dependent methyltransferases"/>
    <property type="match status" value="1"/>
</dbReference>
<name>A0A646KKJ8_STRJU</name>
<dbReference type="EMBL" id="VCLA01000155">
    <property type="protein sequence ID" value="MQT02501.1"/>
    <property type="molecule type" value="Genomic_DNA"/>
</dbReference>
<dbReference type="Pfam" id="PF13489">
    <property type="entry name" value="Methyltransf_23"/>
    <property type="match status" value="1"/>
</dbReference>
<keyword evidence="2" id="KW-0489">Methyltransferase</keyword>
<comment type="caution">
    <text evidence="2">The sequence shown here is derived from an EMBL/GenBank/DDBJ whole genome shotgun (WGS) entry which is preliminary data.</text>
</comment>
<evidence type="ECO:0000256" key="1">
    <source>
        <dbReference type="SAM" id="MobiDB-lite"/>
    </source>
</evidence>
<dbReference type="GO" id="GO:0008168">
    <property type="term" value="F:methyltransferase activity"/>
    <property type="evidence" value="ECO:0007669"/>
    <property type="project" value="UniProtKB-KW"/>
</dbReference>
<keyword evidence="2" id="KW-0808">Transferase</keyword>
<accession>A0A646KKJ8</accession>
<gene>
    <name evidence="2" type="ORF">FF041_20555</name>
</gene>
<proteinExistence type="predicted"/>
<evidence type="ECO:0000313" key="2">
    <source>
        <dbReference type="EMBL" id="MQT02501.1"/>
    </source>
</evidence>
<feature type="compositionally biased region" description="Polar residues" evidence="1">
    <location>
        <begin position="1"/>
        <end position="13"/>
    </location>
</feature>
<dbReference type="Proteomes" id="UP000419138">
    <property type="component" value="Unassembled WGS sequence"/>
</dbReference>
<reference evidence="2 3" key="1">
    <citation type="submission" date="2019-05" db="EMBL/GenBank/DDBJ databases">
        <title>Comparative genomics and metabolomics analyses of clavulanic acid producing Streptomyces species provides insight into specialized metabolism and evolution of beta-lactam biosynthetic gene clusters.</title>
        <authorList>
            <person name="Moore M.A."/>
            <person name="Cruz-Morales P."/>
            <person name="Barona Gomez F."/>
            <person name="Kapil T."/>
        </authorList>
    </citation>
    <scope>NUCLEOTIDE SEQUENCE [LARGE SCALE GENOMIC DNA]</scope>
    <source>
        <strain evidence="2 3">NRRL 5741</strain>
    </source>
</reference>
<protein>
    <submittedName>
        <fullName evidence="2">Class I SAM-dependent methyltransferase</fullName>
    </submittedName>
</protein>
<keyword evidence="3" id="KW-1185">Reference proteome</keyword>
<dbReference type="Gene3D" id="3.40.50.150">
    <property type="entry name" value="Vaccinia Virus protein VP39"/>
    <property type="match status" value="1"/>
</dbReference>
<dbReference type="CDD" id="cd02440">
    <property type="entry name" value="AdoMet_MTases"/>
    <property type="match status" value="1"/>
</dbReference>
<feature type="region of interest" description="Disordered" evidence="1">
    <location>
        <begin position="1"/>
        <end position="27"/>
    </location>
</feature>
<dbReference type="OrthoDB" id="3687547at2"/>